<evidence type="ECO:0000256" key="5">
    <source>
        <dbReference type="ARBA" id="ARBA00022475"/>
    </source>
</evidence>
<dbReference type="RefSeq" id="WP_089841029.1">
    <property type="nucleotide sequence ID" value="NZ_FOZL01000001.1"/>
</dbReference>
<dbReference type="GO" id="GO:0005886">
    <property type="term" value="C:plasma membrane"/>
    <property type="evidence" value="ECO:0007669"/>
    <property type="project" value="UniProtKB-SubCell"/>
</dbReference>
<evidence type="ECO:0000256" key="4">
    <source>
        <dbReference type="ARBA" id="ARBA00022448"/>
    </source>
</evidence>
<dbReference type="SUPFAM" id="SSF161098">
    <property type="entry name" value="MetI-like"/>
    <property type="match status" value="1"/>
</dbReference>
<dbReference type="Proteomes" id="UP000199024">
    <property type="component" value="Unassembled WGS sequence"/>
</dbReference>
<dbReference type="PANTHER" id="PTHR30183">
    <property type="entry name" value="MOLYBDENUM TRANSPORT SYSTEM PERMEASE PROTEIN MODB"/>
    <property type="match status" value="1"/>
</dbReference>
<evidence type="ECO:0000313" key="14">
    <source>
        <dbReference type="Proteomes" id="UP000199024"/>
    </source>
</evidence>
<keyword evidence="9 10" id="KW-0472">Membrane</keyword>
<keyword evidence="6 11" id="KW-0500">Molybdenum</keyword>
<evidence type="ECO:0000256" key="6">
    <source>
        <dbReference type="ARBA" id="ARBA00022505"/>
    </source>
</evidence>
<evidence type="ECO:0000259" key="12">
    <source>
        <dbReference type="PROSITE" id="PS50928"/>
    </source>
</evidence>
<comment type="function">
    <text evidence="1 11">Part of the binding-protein-dependent transport system for molybdenum; probably responsible for the translocation of the substrate across the membrane.</text>
</comment>
<dbReference type="EMBL" id="FOZL01000001">
    <property type="protein sequence ID" value="SFS18460.1"/>
    <property type="molecule type" value="Genomic_DNA"/>
</dbReference>
<dbReference type="PROSITE" id="PS50928">
    <property type="entry name" value="ABC_TM1"/>
    <property type="match status" value="1"/>
</dbReference>
<dbReference type="STRING" id="474950.SAMN05421771_3472"/>
<keyword evidence="14" id="KW-1185">Reference proteome</keyword>
<evidence type="ECO:0000256" key="2">
    <source>
        <dbReference type="ARBA" id="ARBA00004651"/>
    </source>
</evidence>
<dbReference type="GO" id="GO:0015098">
    <property type="term" value="F:molybdate ion transmembrane transporter activity"/>
    <property type="evidence" value="ECO:0007669"/>
    <property type="project" value="UniProtKB-UniRule"/>
</dbReference>
<dbReference type="InterPro" id="IPR000515">
    <property type="entry name" value="MetI-like"/>
</dbReference>
<name>A0A1I6MRV3_9BACT</name>
<dbReference type="Gene3D" id="1.10.3720.10">
    <property type="entry name" value="MetI-like"/>
    <property type="match status" value="1"/>
</dbReference>
<evidence type="ECO:0000256" key="11">
    <source>
        <dbReference type="RuleBase" id="RU365097"/>
    </source>
</evidence>
<organism evidence="13 14">
    <name type="scientific">Granulicella pectinivorans</name>
    <dbReference type="NCBI Taxonomy" id="474950"/>
    <lineage>
        <taxon>Bacteria</taxon>
        <taxon>Pseudomonadati</taxon>
        <taxon>Acidobacteriota</taxon>
        <taxon>Terriglobia</taxon>
        <taxon>Terriglobales</taxon>
        <taxon>Acidobacteriaceae</taxon>
        <taxon>Granulicella</taxon>
    </lineage>
</organism>
<evidence type="ECO:0000256" key="8">
    <source>
        <dbReference type="ARBA" id="ARBA00022989"/>
    </source>
</evidence>
<gene>
    <name evidence="13" type="ORF">SAMN05421771_3472</name>
</gene>
<feature type="transmembrane region" description="Helical" evidence="10">
    <location>
        <begin position="44"/>
        <end position="63"/>
    </location>
</feature>
<keyword evidence="7 10" id="KW-0812">Transmembrane</keyword>
<dbReference type="CDD" id="cd06261">
    <property type="entry name" value="TM_PBP2"/>
    <property type="match status" value="1"/>
</dbReference>
<dbReference type="InterPro" id="IPR011867">
    <property type="entry name" value="ModB_ABC"/>
</dbReference>
<dbReference type="OrthoDB" id="9795403at2"/>
<evidence type="ECO:0000313" key="13">
    <source>
        <dbReference type="EMBL" id="SFS18460.1"/>
    </source>
</evidence>
<accession>A0A1I6MRV3</accession>
<comment type="similarity">
    <text evidence="3 11">Belongs to the binding-protein-dependent transport system permease family. CysTW subfamily.</text>
</comment>
<sequence>MDWEAVILTAKLAAVTTALLMWVAIPLARWLAGGGGWLRAMVQALVGLPLVLPPTVLGFYLLVDLGPLTPVGRGLIRLLGHPLAFSFSGLVVGSMLYSLPFAVQPMVAGFAAVDPRFGETASMLGKPPARVFRDITYPLAKRSVLTAAVLAFTHTVGEFGVVLMLGGNIPGATRTMSIALYDQVQDGRYSEANRTALVLLLVAFAALAMLYGRQDRRGRALV</sequence>
<keyword evidence="4 10" id="KW-0813">Transport</keyword>
<evidence type="ECO:0000256" key="10">
    <source>
        <dbReference type="RuleBase" id="RU363032"/>
    </source>
</evidence>
<evidence type="ECO:0000256" key="7">
    <source>
        <dbReference type="ARBA" id="ARBA00022692"/>
    </source>
</evidence>
<dbReference type="AlphaFoldDB" id="A0A1I6MRV3"/>
<feature type="transmembrane region" description="Helical" evidence="10">
    <location>
        <begin position="143"/>
        <end position="166"/>
    </location>
</feature>
<evidence type="ECO:0000256" key="1">
    <source>
        <dbReference type="ARBA" id="ARBA00002949"/>
    </source>
</evidence>
<dbReference type="PANTHER" id="PTHR30183:SF8">
    <property type="entry name" value="MOLYBDENUM TRANSPORT SYSTEM PERMEASE"/>
    <property type="match status" value="1"/>
</dbReference>
<protein>
    <recommendedName>
        <fullName evidence="11">Molybdenum transport system permease</fullName>
    </recommendedName>
</protein>
<proteinExistence type="inferred from homology"/>
<feature type="transmembrane region" description="Helical" evidence="10">
    <location>
        <begin position="195"/>
        <end position="212"/>
    </location>
</feature>
<evidence type="ECO:0000256" key="3">
    <source>
        <dbReference type="ARBA" id="ARBA00007069"/>
    </source>
</evidence>
<dbReference type="NCBIfam" id="TIGR02141">
    <property type="entry name" value="modB_ABC"/>
    <property type="match status" value="1"/>
</dbReference>
<feature type="transmembrane region" description="Helical" evidence="10">
    <location>
        <begin position="83"/>
        <end position="103"/>
    </location>
</feature>
<feature type="transmembrane region" description="Helical" evidence="10">
    <location>
        <begin position="12"/>
        <end position="32"/>
    </location>
</feature>
<keyword evidence="8 10" id="KW-1133">Transmembrane helix</keyword>
<dbReference type="Pfam" id="PF00528">
    <property type="entry name" value="BPD_transp_1"/>
    <property type="match status" value="1"/>
</dbReference>
<dbReference type="InterPro" id="IPR035906">
    <property type="entry name" value="MetI-like_sf"/>
</dbReference>
<evidence type="ECO:0000256" key="9">
    <source>
        <dbReference type="ARBA" id="ARBA00023136"/>
    </source>
</evidence>
<comment type="subcellular location">
    <subcellularLocation>
        <location evidence="2 10">Cell membrane</location>
        <topology evidence="2 10">Multi-pass membrane protein</topology>
    </subcellularLocation>
</comment>
<keyword evidence="5 11" id="KW-1003">Cell membrane</keyword>
<reference evidence="13 14" key="1">
    <citation type="submission" date="2016-10" db="EMBL/GenBank/DDBJ databases">
        <authorList>
            <person name="de Groot N.N."/>
        </authorList>
    </citation>
    <scope>NUCLEOTIDE SEQUENCE [LARGE SCALE GENOMIC DNA]</scope>
    <source>
        <strain evidence="13 14">DSM 21001</strain>
    </source>
</reference>
<feature type="domain" description="ABC transmembrane type-1" evidence="12">
    <location>
        <begin position="6"/>
        <end position="210"/>
    </location>
</feature>